<comment type="caution">
    <text evidence="1">The sequence shown here is derived from an EMBL/GenBank/DDBJ whole genome shotgun (WGS) entry which is preliminary data.</text>
</comment>
<dbReference type="EMBL" id="WIVX01000031">
    <property type="protein sequence ID" value="MQU31484.1"/>
    <property type="molecule type" value="Genomic_DNA"/>
</dbReference>
<evidence type="ECO:0000313" key="1">
    <source>
        <dbReference type="EMBL" id="MQU31484.1"/>
    </source>
</evidence>
<organism evidence="1 2">
    <name type="scientific">Pseudomonas helleri</name>
    <dbReference type="NCBI Taxonomy" id="1608996"/>
    <lineage>
        <taxon>Bacteria</taxon>
        <taxon>Pseudomonadati</taxon>
        <taxon>Pseudomonadota</taxon>
        <taxon>Gammaproteobacteria</taxon>
        <taxon>Pseudomonadales</taxon>
        <taxon>Pseudomonadaceae</taxon>
        <taxon>Pseudomonas</taxon>
    </lineage>
</organism>
<proteinExistence type="predicted"/>
<accession>A0A7X1Y6J6</accession>
<dbReference type="AlphaFoldDB" id="A0A7X1Y6J6"/>
<protein>
    <submittedName>
        <fullName evidence="1">Uncharacterized protein</fullName>
    </submittedName>
</protein>
<name>A0A7X1Y6J6_9PSED</name>
<gene>
    <name evidence="1" type="ORF">GHO30_08730</name>
</gene>
<keyword evidence="2" id="KW-1185">Reference proteome</keyword>
<dbReference type="RefSeq" id="WP_153351101.1">
    <property type="nucleotide sequence ID" value="NZ_WIVX01000031.1"/>
</dbReference>
<evidence type="ECO:0000313" key="2">
    <source>
        <dbReference type="Proteomes" id="UP000470186"/>
    </source>
</evidence>
<reference evidence="1 2" key="1">
    <citation type="submission" date="2019-10" db="EMBL/GenBank/DDBJ databases">
        <title>Evaluation of single-gene subtyping targets for Pseudomonas.</title>
        <authorList>
            <person name="Reichler S.J."/>
            <person name="Orsi R.H."/>
            <person name="Wiedmann M."/>
            <person name="Martin N.H."/>
            <person name="Murphy S.I."/>
        </authorList>
    </citation>
    <scope>NUCLEOTIDE SEQUENCE [LARGE SCALE GENOMIC DNA]</scope>
    <source>
        <strain evidence="1 2">FSL R10-2107</strain>
    </source>
</reference>
<dbReference type="Proteomes" id="UP000470186">
    <property type="component" value="Unassembled WGS sequence"/>
</dbReference>
<sequence length="70" mass="8002">MTTQPPRGQVIRVATRLRNVISRNAVLTFQVAQVWVSRKAVNRWTLGQETIPFASWVLLCRRAGLGFSEY</sequence>